<protein>
    <submittedName>
        <fullName evidence="3">N-acetylmuramoyl-L-alanine amidase</fullName>
        <ecNumber evidence="3">3.5.1.28</ecNumber>
    </submittedName>
</protein>
<dbReference type="PANTHER" id="PTHR30404">
    <property type="entry name" value="N-ACETYLMURAMOYL-L-ALANINE AMIDASE"/>
    <property type="match status" value="1"/>
</dbReference>
<dbReference type="EMBL" id="UOED01000107">
    <property type="protein sequence ID" value="VAV96358.1"/>
    <property type="molecule type" value="Genomic_DNA"/>
</dbReference>
<dbReference type="InterPro" id="IPR021731">
    <property type="entry name" value="AMIN_dom"/>
</dbReference>
<accession>A0A3B0S7G9</accession>
<dbReference type="Pfam" id="PF11741">
    <property type="entry name" value="AMIN"/>
    <property type="match status" value="1"/>
</dbReference>
<keyword evidence="1 3" id="KW-0378">Hydrolase</keyword>
<dbReference type="PANTHER" id="PTHR30404:SF0">
    <property type="entry name" value="N-ACETYLMURAMOYL-L-ALANINE AMIDASE AMIC"/>
    <property type="match status" value="1"/>
</dbReference>
<dbReference type="CDD" id="cd02696">
    <property type="entry name" value="MurNAc-LAA"/>
    <property type="match status" value="1"/>
</dbReference>
<dbReference type="InterPro" id="IPR002508">
    <property type="entry name" value="MurNAc-LAA_cat"/>
</dbReference>
<dbReference type="Gene3D" id="3.40.630.40">
    <property type="entry name" value="Zn-dependent exopeptidases"/>
    <property type="match status" value="1"/>
</dbReference>
<name>A0A3B0S7G9_9ZZZZ</name>
<dbReference type="SUPFAM" id="SSF53187">
    <property type="entry name" value="Zn-dependent exopeptidases"/>
    <property type="match status" value="1"/>
</dbReference>
<dbReference type="SMART" id="SM00646">
    <property type="entry name" value="Ami_3"/>
    <property type="match status" value="1"/>
</dbReference>
<dbReference type="FunFam" id="3.40.630.40:FF:000005">
    <property type="entry name" value="N-acetylmuramoyl-L-alanine amidase (AmiA)"/>
    <property type="match status" value="1"/>
</dbReference>
<dbReference type="GO" id="GO:0008745">
    <property type="term" value="F:N-acetylmuramoyl-L-alanine amidase activity"/>
    <property type="evidence" value="ECO:0007669"/>
    <property type="project" value="UniProtKB-EC"/>
</dbReference>
<evidence type="ECO:0000256" key="1">
    <source>
        <dbReference type="ARBA" id="ARBA00022801"/>
    </source>
</evidence>
<dbReference type="Gene3D" id="2.60.40.3500">
    <property type="match status" value="1"/>
</dbReference>
<proteinExistence type="predicted"/>
<feature type="domain" description="MurNAc-LAA" evidence="2">
    <location>
        <begin position="242"/>
        <end position="396"/>
    </location>
</feature>
<dbReference type="InterPro" id="IPR050695">
    <property type="entry name" value="N-acetylmuramoyl_amidase_3"/>
</dbReference>
<evidence type="ECO:0000313" key="3">
    <source>
        <dbReference type="EMBL" id="VAV96358.1"/>
    </source>
</evidence>
<sequence>MEQMIRKIIKLCLLIIISGFSSQFSATSTWAKTPEVSAIRIGHSGGKTRFVLDINQNIKFNIFTLANPNRVVIDISEVVWKSNFGGAKGKGFIDRYRYGLFKPGTSRIVLDVKGPVRVQKAFMIKPKRNKHYRFVIDLKKTSKQTFVKNIKKPVARPATKRAVVSPKKDLRGLRKKKLIVIDPGHGGHDPGNLGGKGYRGFPEKTVVLSAAKTIQQELEKTGRYRVVMTRSHDVFVKLRNRSRIAHNKQADLFISIHADSFKSPKVRGATVYTLSEKASDKEAAAMAARENKSDIIAGMDLDEEIDIVQSILIDLVKRETMNLSSSFANELIPQLKKAVVLRTRPHRTAGLIVLKGLDVPSVLVELGYLTNRKDAKLMMQKETQKKIGKSIVKAADNFFNKTYVAN</sequence>
<dbReference type="GO" id="GO:0009253">
    <property type="term" value="P:peptidoglycan catabolic process"/>
    <property type="evidence" value="ECO:0007669"/>
    <property type="project" value="InterPro"/>
</dbReference>
<dbReference type="GO" id="GO:0030288">
    <property type="term" value="C:outer membrane-bounded periplasmic space"/>
    <property type="evidence" value="ECO:0007669"/>
    <property type="project" value="TreeGrafter"/>
</dbReference>
<organism evidence="3">
    <name type="scientific">hydrothermal vent metagenome</name>
    <dbReference type="NCBI Taxonomy" id="652676"/>
    <lineage>
        <taxon>unclassified sequences</taxon>
        <taxon>metagenomes</taxon>
        <taxon>ecological metagenomes</taxon>
    </lineage>
</organism>
<dbReference type="AlphaFoldDB" id="A0A3B0S7G9"/>
<evidence type="ECO:0000259" key="2">
    <source>
        <dbReference type="SMART" id="SM00646"/>
    </source>
</evidence>
<dbReference type="Pfam" id="PF01520">
    <property type="entry name" value="Amidase_3"/>
    <property type="match status" value="1"/>
</dbReference>
<reference evidence="3" key="1">
    <citation type="submission" date="2018-06" db="EMBL/GenBank/DDBJ databases">
        <authorList>
            <person name="Zhirakovskaya E."/>
        </authorList>
    </citation>
    <scope>NUCLEOTIDE SEQUENCE</scope>
</reference>
<gene>
    <name evidence="3" type="ORF">MNBD_ALPHA02-2398</name>
</gene>
<dbReference type="EC" id="3.5.1.28" evidence="3"/>